<evidence type="ECO:0008006" key="9">
    <source>
        <dbReference type="Google" id="ProtNLM"/>
    </source>
</evidence>
<dbReference type="PANTHER" id="PTHR46481">
    <property type="entry name" value="ZINC FINGER BED DOMAIN-CONTAINING PROTEIN 4"/>
    <property type="match status" value="1"/>
</dbReference>
<evidence type="ECO:0000313" key="7">
    <source>
        <dbReference type="EMBL" id="CUS13312.1"/>
    </source>
</evidence>
<dbReference type="SUPFAM" id="SSF53098">
    <property type="entry name" value="Ribonuclease H-like"/>
    <property type="match status" value="1"/>
</dbReference>
<evidence type="ECO:0000256" key="2">
    <source>
        <dbReference type="ARBA" id="ARBA00022723"/>
    </source>
</evidence>
<feature type="compositionally biased region" description="Pro residues" evidence="6">
    <location>
        <begin position="1"/>
        <end position="13"/>
    </location>
</feature>
<keyword evidence="4" id="KW-0862">Zinc</keyword>
<dbReference type="EMBL" id="LN890974">
    <property type="protein sequence ID" value="CUS13312.1"/>
    <property type="molecule type" value="Genomic_DNA"/>
</dbReference>
<protein>
    <recommendedName>
        <fullName evidence="9">HAT C-terminal dimerisation domain-containing protein</fullName>
    </recommendedName>
</protein>
<evidence type="ECO:0000256" key="6">
    <source>
        <dbReference type="SAM" id="MobiDB-lite"/>
    </source>
</evidence>
<keyword evidence="2" id="KW-0479">Metal-binding</keyword>
<evidence type="ECO:0000256" key="3">
    <source>
        <dbReference type="ARBA" id="ARBA00022771"/>
    </source>
</evidence>
<evidence type="ECO:0000313" key="8">
    <source>
        <dbReference type="Proteomes" id="UP001412239"/>
    </source>
</evidence>
<feature type="compositionally biased region" description="Low complexity" evidence="6">
    <location>
        <begin position="581"/>
        <end position="592"/>
    </location>
</feature>
<keyword evidence="8" id="KW-1185">Reference proteome</keyword>
<name>A0A292Q0E7_9PEZI</name>
<dbReference type="GO" id="GO:0005634">
    <property type="term" value="C:nucleus"/>
    <property type="evidence" value="ECO:0007669"/>
    <property type="project" value="UniProtKB-SubCell"/>
</dbReference>
<dbReference type="Proteomes" id="UP001412239">
    <property type="component" value="Unassembled WGS sequence"/>
</dbReference>
<dbReference type="PANTHER" id="PTHR46481:SF10">
    <property type="entry name" value="ZINC FINGER BED DOMAIN-CONTAINING PROTEIN 39"/>
    <property type="match status" value="1"/>
</dbReference>
<evidence type="ECO:0000256" key="1">
    <source>
        <dbReference type="ARBA" id="ARBA00004123"/>
    </source>
</evidence>
<reference evidence="7" key="1">
    <citation type="submission" date="2015-10" db="EMBL/GenBank/DDBJ databases">
        <authorList>
            <person name="Regsiter A."/>
            <person name="william w."/>
        </authorList>
    </citation>
    <scope>NUCLEOTIDE SEQUENCE</scope>
    <source>
        <strain evidence="7">Montdore</strain>
    </source>
</reference>
<feature type="region of interest" description="Disordered" evidence="6">
    <location>
        <begin position="570"/>
        <end position="595"/>
    </location>
</feature>
<organism evidence="7 8">
    <name type="scientific">Tuber aestivum</name>
    <name type="common">summer truffle</name>
    <dbReference type="NCBI Taxonomy" id="59557"/>
    <lineage>
        <taxon>Eukaryota</taxon>
        <taxon>Fungi</taxon>
        <taxon>Dikarya</taxon>
        <taxon>Ascomycota</taxon>
        <taxon>Pezizomycotina</taxon>
        <taxon>Pezizomycetes</taxon>
        <taxon>Pezizales</taxon>
        <taxon>Tuberaceae</taxon>
        <taxon>Tuber</taxon>
    </lineage>
</organism>
<evidence type="ECO:0000256" key="5">
    <source>
        <dbReference type="ARBA" id="ARBA00023242"/>
    </source>
</evidence>
<dbReference type="GO" id="GO:0008270">
    <property type="term" value="F:zinc ion binding"/>
    <property type="evidence" value="ECO:0007669"/>
    <property type="project" value="UniProtKB-KW"/>
</dbReference>
<sequence>MDPRTIPPFPTQPPETVKPEVSSWRETVQLPSITPPAEMMHSPTQTDGSDTNNDYLVQPSTRTRSFIHHHGTKEQKAGRIFWKCTYCPKRYLLSGGTAKPASHLRDAHPQKLRESSHPGPAPSTSARAAPNPFQNMQSTAEFDTLSWYGFLCSWIVECNVPFEMVGKPAFQLLIREFRNVALPPPDMIKGWILESYESAKGEMRMHLKASVTRIHFSFTRWISPDNTLGLLAIIGHFTSASGKLCNALLGIKKVKDNMFHAQALAEIFYDVAKEYDIIEKMGYFQVGDTQFDDSVLVDLMKRDQRPEEEIPSPNRSVRCVRSDMDSSVRAFWFGDREEAAVKKLFQDTIKSTRDTSAEWRELGPWGKCFNIAFRILDSPRNKREFEELGAKSILEYHLNEGHWSSARAMLDRFLENEQVVHQFISRHTELSLDRLSTSEWVELREVRGILGTFLDCIQSVEERPAGTLYDFIPQLDFLAGRYRAVAENLPPDALVCINARQGLEKLMESSHMAWKVPACVAAVALDPRYKWDYFVYGVQHGECTSEAVEQAKVEVRRLWEREYKKPEIASSPTPMAIDEGSSNSSSADSSGSVKPARGFQNDFHGWLEMRRSVRGDQYDRFSNAPLDPSVEDPFEYWWAQAPTDPEISVMGLDIFSIPAMAADTKRLFLDCEKPLLEASSGVGLDGTEAVECLKSWRKSGLVEPMYKISGRAISSPTRSSEGL</sequence>
<accession>A0A292Q0E7</accession>
<evidence type="ECO:0000256" key="4">
    <source>
        <dbReference type="ARBA" id="ARBA00022833"/>
    </source>
</evidence>
<feature type="region of interest" description="Disordered" evidence="6">
    <location>
        <begin position="1"/>
        <end position="52"/>
    </location>
</feature>
<feature type="compositionally biased region" description="Polar residues" evidence="6">
    <location>
        <begin position="122"/>
        <end position="131"/>
    </location>
</feature>
<dbReference type="InterPro" id="IPR012337">
    <property type="entry name" value="RNaseH-like_sf"/>
</dbReference>
<feature type="compositionally biased region" description="Polar residues" evidence="6">
    <location>
        <begin position="42"/>
        <end position="52"/>
    </location>
</feature>
<feature type="compositionally biased region" description="Basic and acidic residues" evidence="6">
    <location>
        <begin position="103"/>
        <end position="116"/>
    </location>
</feature>
<keyword evidence="3" id="KW-0863">Zinc-finger</keyword>
<keyword evidence="5" id="KW-0539">Nucleus</keyword>
<feature type="region of interest" description="Disordered" evidence="6">
    <location>
        <begin position="98"/>
        <end position="131"/>
    </location>
</feature>
<proteinExistence type="predicted"/>
<gene>
    <name evidence="7" type="ORF">GSTUAT00002551001</name>
</gene>
<comment type="subcellular location">
    <subcellularLocation>
        <location evidence="1">Nucleus</location>
    </subcellularLocation>
</comment>
<dbReference type="AlphaFoldDB" id="A0A292Q0E7"/>
<dbReference type="InterPro" id="IPR052035">
    <property type="entry name" value="ZnF_BED_domain_contain"/>
</dbReference>